<sequence length="522" mass="58432">MALRRPMSASVIRALRQRSQQQSRILLSPTAQHVAAFHASAIRKDLPQWPNPPVPQPVVTPYQDPRAGQGGGGGGDNKKSSWKDILENLSTNPLFGAMLTTVIGLAAVFGGGVGYLAWYKAHVLNKMMHAFEAGYDPVLELGKYQQRKKKTALPELDPSDPAGGATSNDEDPEEDEEIPTHILRMEQPIVDRIVKGKETGSYWLIIGSKGTGKGTMIVDAMRDIQAEGSAFCEAHSDLEVFRLRLGKALHYEYHEDWQGGLFSRADPREGGPALDIERAMNKLEKVALRYTLKMGRPIVLVFNNLHLLPNNEEGHAMIHQLQQRAEAWAEAGICNMVFSTDDYWCLDAMKKNASRMRVLSVQDLPEDEARKSLRFLRASYGPNHGIISKLDREQMPEVLSLVGGRTSHLARVAKAPDMLEEAKNMVEVEKNWMLSKIGMTGQETDDDVMDDQNCTWLLMREFVKINEAARKEAEEAGRPFDDTQTPKMSYYKARQVMTRGDYLQPLDAINVISIDDYIDKAN</sequence>
<evidence type="ECO:0000313" key="2">
    <source>
        <dbReference type="Proteomes" id="UP001230649"/>
    </source>
</evidence>
<gene>
    <name evidence="1" type="ORF">QFC20_005122</name>
</gene>
<dbReference type="EMBL" id="JASBWS010000067">
    <property type="protein sequence ID" value="KAJ9101973.1"/>
    <property type="molecule type" value="Genomic_DNA"/>
</dbReference>
<comment type="caution">
    <text evidence="1">The sequence shown here is derived from an EMBL/GenBank/DDBJ whole genome shotgun (WGS) entry which is preliminary data.</text>
</comment>
<reference evidence="1" key="1">
    <citation type="submission" date="2023-04" db="EMBL/GenBank/DDBJ databases">
        <title>Draft Genome sequencing of Naganishia species isolated from polar environments using Oxford Nanopore Technology.</title>
        <authorList>
            <person name="Leo P."/>
            <person name="Venkateswaran K."/>
        </authorList>
    </citation>
    <scope>NUCLEOTIDE SEQUENCE</scope>
    <source>
        <strain evidence="1">MNA-CCFEE 5262</strain>
    </source>
</reference>
<accession>A0ACC2VS83</accession>
<dbReference type="Proteomes" id="UP001230649">
    <property type="component" value="Unassembled WGS sequence"/>
</dbReference>
<keyword evidence="2" id="KW-1185">Reference proteome</keyword>
<evidence type="ECO:0000313" key="1">
    <source>
        <dbReference type="EMBL" id="KAJ9101973.1"/>
    </source>
</evidence>
<proteinExistence type="predicted"/>
<organism evidence="1 2">
    <name type="scientific">Naganishia adeliensis</name>
    <dbReference type="NCBI Taxonomy" id="92952"/>
    <lineage>
        <taxon>Eukaryota</taxon>
        <taxon>Fungi</taxon>
        <taxon>Dikarya</taxon>
        <taxon>Basidiomycota</taxon>
        <taxon>Agaricomycotina</taxon>
        <taxon>Tremellomycetes</taxon>
        <taxon>Filobasidiales</taxon>
        <taxon>Filobasidiaceae</taxon>
        <taxon>Naganishia</taxon>
    </lineage>
</organism>
<protein>
    <submittedName>
        <fullName evidence="1">Uncharacterized protein</fullName>
    </submittedName>
</protein>
<name>A0ACC2VS83_9TREE</name>